<organism evidence="1 2">
    <name type="scientific">Streptomonospora halophila</name>
    <dbReference type="NCBI Taxonomy" id="427369"/>
    <lineage>
        <taxon>Bacteria</taxon>
        <taxon>Bacillati</taxon>
        <taxon>Actinomycetota</taxon>
        <taxon>Actinomycetes</taxon>
        <taxon>Streptosporangiales</taxon>
        <taxon>Nocardiopsidaceae</taxon>
        <taxon>Streptomonospora</taxon>
    </lineage>
</organism>
<comment type="caution">
    <text evidence="1">The sequence shown here is derived from an EMBL/GenBank/DDBJ whole genome shotgun (WGS) entry which is preliminary data.</text>
</comment>
<name>A0ABP9H0U5_9ACTN</name>
<gene>
    <name evidence="1" type="ORF">GCM10023224_51190</name>
</gene>
<proteinExistence type="predicted"/>
<protein>
    <recommendedName>
        <fullName evidence="3">DUF4238 domain-containing protein</fullName>
    </recommendedName>
</protein>
<sequence>MASKDHTVPQMYLRRFAEKRRQNSFVERVSVESYPNGPAVNVRNVGAIDSFYWSRNFTKKTPHIVEELLGKIETAATPAFNIILDDHDFALPRKWPIPQKHRTSLAWWMAAQILRTTRQRARVVTTTDLAGLDPPPNIKRANFGRDEHLSYIVQNISKLAAILFDKPWAVGFSDCCLLSSDVPVLVLNGQDDKDQLLAAAYWDVFLPLDPHRFLLLPSLGTRKDDYRARADHLAKFPGGLGLAMVQATFDAADKIVLRHPQHRLLHGKVEVDARLPSPDPFIANETSGHAYIINYEVLPPTAQIWKRWAHEHAPAEKQT</sequence>
<accession>A0ABP9H0U5</accession>
<dbReference type="InterPro" id="IPR025332">
    <property type="entry name" value="DUF4238"/>
</dbReference>
<dbReference type="Proteomes" id="UP001499993">
    <property type="component" value="Unassembled WGS sequence"/>
</dbReference>
<dbReference type="EMBL" id="BAABIK010000058">
    <property type="protein sequence ID" value="GAA4958960.1"/>
    <property type="molecule type" value="Genomic_DNA"/>
</dbReference>
<dbReference type="RefSeq" id="WP_345559522.1">
    <property type="nucleotide sequence ID" value="NZ_BAABIK010000058.1"/>
</dbReference>
<evidence type="ECO:0008006" key="3">
    <source>
        <dbReference type="Google" id="ProtNLM"/>
    </source>
</evidence>
<dbReference type="Pfam" id="PF14022">
    <property type="entry name" value="DUF4238"/>
    <property type="match status" value="1"/>
</dbReference>
<evidence type="ECO:0000313" key="1">
    <source>
        <dbReference type="EMBL" id="GAA4958960.1"/>
    </source>
</evidence>
<reference evidence="2" key="1">
    <citation type="journal article" date="2019" name="Int. J. Syst. Evol. Microbiol.">
        <title>The Global Catalogue of Microorganisms (GCM) 10K type strain sequencing project: providing services to taxonomists for standard genome sequencing and annotation.</title>
        <authorList>
            <consortium name="The Broad Institute Genomics Platform"/>
            <consortium name="The Broad Institute Genome Sequencing Center for Infectious Disease"/>
            <person name="Wu L."/>
            <person name="Ma J."/>
        </authorList>
    </citation>
    <scope>NUCLEOTIDE SEQUENCE [LARGE SCALE GENOMIC DNA]</scope>
    <source>
        <strain evidence="2">JCM 18123</strain>
    </source>
</reference>
<keyword evidence="2" id="KW-1185">Reference proteome</keyword>
<evidence type="ECO:0000313" key="2">
    <source>
        <dbReference type="Proteomes" id="UP001499993"/>
    </source>
</evidence>